<evidence type="ECO:0000313" key="1">
    <source>
        <dbReference type="EMBL" id="CCM65418.1"/>
    </source>
</evidence>
<protein>
    <submittedName>
        <fullName evidence="1">Uncharacterized protein</fullName>
    </submittedName>
</protein>
<reference evidence="1 2" key="1">
    <citation type="journal article" date="2013" name="ISME J.">
        <title>Metabolic model for the filamentous 'Candidatus Microthrix parvicella' based on genomic and metagenomic analyses.</title>
        <authorList>
            <person name="Jon McIlroy S."/>
            <person name="Kristiansen R."/>
            <person name="Albertsen M."/>
            <person name="Michael Karst S."/>
            <person name="Rossetti S."/>
            <person name="Lund Nielsen J."/>
            <person name="Tandoi V."/>
            <person name="James Seviour R."/>
            <person name="Nielsen P.H."/>
        </authorList>
    </citation>
    <scope>NUCLEOTIDE SEQUENCE [LARGE SCALE GENOMIC DNA]</scope>
    <source>
        <strain evidence="1 2">RN1</strain>
    </source>
</reference>
<keyword evidence="2" id="KW-1185">Reference proteome</keyword>
<dbReference type="AlphaFoldDB" id="R4Z3X1"/>
<dbReference type="EMBL" id="CANL01000067">
    <property type="protein sequence ID" value="CCM65418.1"/>
    <property type="molecule type" value="Genomic_DNA"/>
</dbReference>
<accession>R4Z3X1</accession>
<sequence>MAPKGHPAATEFVDGLVSAANASVLGGAGADRANAAPPATSMSACVHVRTAGGVGGLGGWRNRPGAVLAMRMAMIGTLNEATKPLEIARRSRLLGVFEGTGGLCSRLENR</sequence>
<dbReference type="Proteomes" id="UP000018291">
    <property type="component" value="Unassembled WGS sequence"/>
</dbReference>
<proteinExistence type="predicted"/>
<comment type="caution">
    <text evidence="1">The sequence shown here is derived from an EMBL/GenBank/DDBJ whole genome shotgun (WGS) entry which is preliminary data.</text>
</comment>
<organism evidence="1 2">
    <name type="scientific">Candidatus Neomicrothrix parvicella RN1</name>
    <dbReference type="NCBI Taxonomy" id="1229780"/>
    <lineage>
        <taxon>Bacteria</taxon>
        <taxon>Bacillati</taxon>
        <taxon>Actinomycetota</taxon>
        <taxon>Acidimicrobiia</taxon>
        <taxon>Acidimicrobiales</taxon>
        <taxon>Microthrixaceae</taxon>
        <taxon>Candidatus Neomicrothrix</taxon>
    </lineage>
</organism>
<dbReference type="STRING" id="1229780.BN381_70117"/>
<gene>
    <name evidence="1" type="ORF">BN381_70117</name>
</gene>
<dbReference type="HOGENOM" id="CLU_2166391_0_0_11"/>
<evidence type="ECO:0000313" key="2">
    <source>
        <dbReference type="Proteomes" id="UP000018291"/>
    </source>
</evidence>
<name>R4Z3X1_9ACTN</name>